<sequence length="285" mass="32685">MLVFKKRRLLFVLLLLLVLGGCSRVSKNQYEQTIANIYSQSGLDGKIAVEYVKGEGYLYTTLYTRVVFDYTEIVGDRAVTVSDTMFFEHNTDMFEGDTAAIGVEDLFEFDIYSGVIQSFAFQEESIALKKVIEKEVTEKIEIENFKLKEVEPHLMTVPLIDASEEMGSFADNLALYKEDVAKNQKENKPFRGYYDIDIKKYMERGLILASITYENYSKEIIREDIDELKASLYKKISELDVSDFYDGIYTLSFDTITKDSSSSFGSGSYIFHVKDKKISTIINDR</sequence>
<evidence type="ECO:0000313" key="1">
    <source>
        <dbReference type="EMBL" id="MBP1047305.1"/>
    </source>
</evidence>
<gene>
    <name evidence="1" type="ORF">I6N96_13560</name>
</gene>
<reference evidence="1 2" key="1">
    <citation type="submission" date="2020-12" db="EMBL/GenBank/DDBJ databases">
        <title>Vagococcus allomyrinae sp. nov. and Enterococcus lavae sp. nov., isolated from the larvae of Allomyrina dichotoma.</title>
        <authorList>
            <person name="Lee S.D."/>
        </authorList>
    </citation>
    <scope>NUCLEOTIDE SEQUENCE [LARGE SCALE GENOMIC DNA]</scope>
    <source>
        <strain evidence="1 2">BWM-S5</strain>
    </source>
</reference>
<dbReference type="RefSeq" id="WP_209558091.1">
    <property type="nucleotide sequence ID" value="NZ_JAEDXU010000007.1"/>
</dbReference>
<dbReference type="PROSITE" id="PS51257">
    <property type="entry name" value="PROKAR_LIPOPROTEIN"/>
    <property type="match status" value="1"/>
</dbReference>
<name>A0ABS4CMQ0_9ENTE</name>
<organism evidence="1 2">
    <name type="scientific">Enterococcus larvae</name>
    <dbReference type="NCBI Taxonomy" id="2794352"/>
    <lineage>
        <taxon>Bacteria</taxon>
        <taxon>Bacillati</taxon>
        <taxon>Bacillota</taxon>
        <taxon>Bacilli</taxon>
        <taxon>Lactobacillales</taxon>
        <taxon>Enterococcaceae</taxon>
        <taxon>Enterococcus</taxon>
    </lineage>
</organism>
<protein>
    <submittedName>
        <fullName evidence="1">Uncharacterized protein</fullName>
    </submittedName>
</protein>
<keyword evidence="2" id="KW-1185">Reference proteome</keyword>
<accession>A0ABS4CMQ0</accession>
<proteinExistence type="predicted"/>
<evidence type="ECO:0000313" key="2">
    <source>
        <dbReference type="Proteomes" id="UP000673375"/>
    </source>
</evidence>
<comment type="caution">
    <text evidence="1">The sequence shown here is derived from an EMBL/GenBank/DDBJ whole genome shotgun (WGS) entry which is preliminary data.</text>
</comment>
<dbReference type="EMBL" id="JAEDXU010000007">
    <property type="protein sequence ID" value="MBP1047305.1"/>
    <property type="molecule type" value="Genomic_DNA"/>
</dbReference>
<dbReference type="Proteomes" id="UP000673375">
    <property type="component" value="Unassembled WGS sequence"/>
</dbReference>